<protein>
    <submittedName>
        <fullName evidence="8">(2Fe-2S)-binding protein</fullName>
    </submittedName>
</protein>
<proteinExistence type="predicted"/>
<dbReference type="PANTHER" id="PTHR43809">
    <property type="entry name" value="NITRITE REDUCTASE (NADH) LARGE SUBUNIT"/>
    <property type="match status" value="1"/>
</dbReference>
<keyword evidence="3" id="KW-0479">Metal-binding</keyword>
<evidence type="ECO:0000256" key="2">
    <source>
        <dbReference type="ARBA" id="ARBA00022617"/>
    </source>
</evidence>
<dbReference type="InterPro" id="IPR007419">
    <property type="entry name" value="BFD-like_2Fe2S-bd_dom"/>
</dbReference>
<dbReference type="GO" id="GO:0046872">
    <property type="term" value="F:metal ion binding"/>
    <property type="evidence" value="ECO:0007669"/>
    <property type="project" value="UniProtKB-KW"/>
</dbReference>
<name>A0AAU7DWY1_9MICO</name>
<dbReference type="GO" id="GO:0016491">
    <property type="term" value="F:oxidoreductase activity"/>
    <property type="evidence" value="ECO:0007669"/>
    <property type="project" value="UniProtKB-KW"/>
</dbReference>
<evidence type="ECO:0000313" key="8">
    <source>
        <dbReference type="EMBL" id="XBH21771.1"/>
    </source>
</evidence>
<keyword evidence="4" id="KW-0560">Oxidoreductase</keyword>
<evidence type="ECO:0000256" key="1">
    <source>
        <dbReference type="ARBA" id="ARBA00001966"/>
    </source>
</evidence>
<keyword evidence="5" id="KW-0408">Iron</keyword>
<evidence type="ECO:0000256" key="3">
    <source>
        <dbReference type="ARBA" id="ARBA00022723"/>
    </source>
</evidence>
<accession>A0AAU7DWY1</accession>
<dbReference type="EMBL" id="CP146203">
    <property type="protein sequence ID" value="XBH21771.1"/>
    <property type="molecule type" value="Genomic_DNA"/>
</dbReference>
<dbReference type="GO" id="GO:0051536">
    <property type="term" value="F:iron-sulfur cluster binding"/>
    <property type="evidence" value="ECO:0007669"/>
    <property type="project" value="UniProtKB-KW"/>
</dbReference>
<gene>
    <name evidence="8" type="ORF">V5R04_00655</name>
</gene>
<dbReference type="Pfam" id="PF04324">
    <property type="entry name" value="Fer2_BFD"/>
    <property type="match status" value="1"/>
</dbReference>
<dbReference type="AlphaFoldDB" id="A0AAU7DWY1"/>
<evidence type="ECO:0000256" key="6">
    <source>
        <dbReference type="ARBA" id="ARBA00023014"/>
    </source>
</evidence>
<evidence type="ECO:0000259" key="7">
    <source>
        <dbReference type="Pfam" id="PF04324"/>
    </source>
</evidence>
<comment type="cofactor">
    <cofactor evidence="1">
        <name>[4Fe-4S] cluster</name>
        <dbReference type="ChEBI" id="CHEBI:49883"/>
    </cofactor>
</comment>
<feature type="domain" description="BFD-like [2Fe-2S]-binding" evidence="7">
    <location>
        <begin position="40"/>
        <end position="88"/>
    </location>
</feature>
<keyword evidence="6" id="KW-0411">Iron-sulfur</keyword>
<dbReference type="InterPro" id="IPR041854">
    <property type="entry name" value="BFD-like_2Fe2S-bd_dom_sf"/>
</dbReference>
<evidence type="ECO:0000256" key="5">
    <source>
        <dbReference type="ARBA" id="ARBA00023004"/>
    </source>
</evidence>
<organism evidence="8">
    <name type="scientific">Jonesiaceae bacterium BS-20</name>
    <dbReference type="NCBI Taxonomy" id="3120821"/>
    <lineage>
        <taxon>Bacteria</taxon>
        <taxon>Bacillati</taxon>
        <taxon>Actinomycetota</taxon>
        <taxon>Actinomycetes</taxon>
        <taxon>Micrococcales</taxon>
        <taxon>Jonesiaceae</taxon>
    </lineage>
</organism>
<dbReference type="PANTHER" id="PTHR43809:SF1">
    <property type="entry name" value="NITRITE REDUCTASE (NADH) LARGE SUBUNIT"/>
    <property type="match status" value="1"/>
</dbReference>
<sequence length="101" mass="10602">MEFNADPLAAMRDLLGTTEETTQIVPASPEDCATFEDDSMVCTCNNVNAGEIRSLIRTGQCKSLDDVQVKTRAGGACGSCLPFVAGIVEVEISNCAALTAK</sequence>
<evidence type="ECO:0000256" key="4">
    <source>
        <dbReference type="ARBA" id="ARBA00023002"/>
    </source>
</evidence>
<reference evidence="8" key="1">
    <citation type="submission" date="2024-02" db="EMBL/GenBank/DDBJ databases">
        <title>Tomenella chthoni gen. nov. sp. nov., a member of the family Jonesiaceae isolated from bat guano.</title>
        <authorList>
            <person name="Miller S.L."/>
            <person name="King J."/>
            <person name="Sankaranarayanan K."/>
            <person name="Lawson P.A."/>
        </authorList>
    </citation>
    <scope>NUCLEOTIDE SEQUENCE</scope>
    <source>
        <strain evidence="8">BS-20</strain>
    </source>
</reference>
<keyword evidence="2" id="KW-0349">Heme</keyword>
<dbReference type="Gene3D" id="1.10.10.1100">
    <property type="entry name" value="BFD-like [2Fe-2S]-binding domain"/>
    <property type="match status" value="1"/>
</dbReference>
<dbReference type="InterPro" id="IPR052034">
    <property type="entry name" value="NasD-like"/>
</dbReference>